<dbReference type="Gene3D" id="1.10.10.10">
    <property type="entry name" value="Winged helix-like DNA-binding domain superfamily/Winged helix DNA-binding domain"/>
    <property type="match status" value="1"/>
</dbReference>
<dbReference type="InterPro" id="IPR058163">
    <property type="entry name" value="LysR-type_TF_proteobact-type"/>
</dbReference>
<dbReference type="GO" id="GO:0006351">
    <property type="term" value="P:DNA-templated transcription"/>
    <property type="evidence" value="ECO:0007669"/>
    <property type="project" value="TreeGrafter"/>
</dbReference>
<dbReference type="PANTHER" id="PTHR30537">
    <property type="entry name" value="HTH-TYPE TRANSCRIPTIONAL REGULATOR"/>
    <property type="match status" value="1"/>
</dbReference>
<evidence type="ECO:0000256" key="2">
    <source>
        <dbReference type="ARBA" id="ARBA00023015"/>
    </source>
</evidence>
<dbReference type="SUPFAM" id="SSF46785">
    <property type="entry name" value="Winged helix' DNA-binding domain"/>
    <property type="match status" value="1"/>
</dbReference>
<dbReference type="PROSITE" id="PS50931">
    <property type="entry name" value="HTH_LYSR"/>
    <property type="match status" value="1"/>
</dbReference>
<protein>
    <submittedName>
        <fullName evidence="6">LysR substrate-binding domain-containing protein</fullName>
    </submittedName>
</protein>
<dbReference type="SUPFAM" id="SSF53850">
    <property type="entry name" value="Periplasmic binding protein-like II"/>
    <property type="match status" value="1"/>
</dbReference>
<dbReference type="Proteomes" id="UP001155586">
    <property type="component" value="Unassembled WGS sequence"/>
</dbReference>
<comment type="similarity">
    <text evidence="1">Belongs to the LysR transcriptional regulatory family.</text>
</comment>
<comment type="caution">
    <text evidence="6">The sequence shown here is derived from an EMBL/GenBank/DDBJ whole genome shotgun (WGS) entry which is preliminary data.</text>
</comment>
<keyword evidence="4" id="KW-0804">Transcription</keyword>
<evidence type="ECO:0000313" key="6">
    <source>
        <dbReference type="EMBL" id="MCW8334168.1"/>
    </source>
</evidence>
<dbReference type="Gene3D" id="3.40.190.10">
    <property type="entry name" value="Periplasmic binding protein-like II"/>
    <property type="match status" value="2"/>
</dbReference>
<feature type="domain" description="HTH lysR-type" evidence="5">
    <location>
        <begin position="5"/>
        <end position="62"/>
    </location>
</feature>
<dbReference type="AlphaFoldDB" id="A0A9X3HRQ6"/>
<dbReference type="InterPro" id="IPR036390">
    <property type="entry name" value="WH_DNA-bd_sf"/>
</dbReference>
<dbReference type="InterPro" id="IPR036388">
    <property type="entry name" value="WH-like_DNA-bd_sf"/>
</dbReference>
<proteinExistence type="inferred from homology"/>
<dbReference type="Pfam" id="PF00126">
    <property type="entry name" value="HTH_1"/>
    <property type="match status" value="1"/>
</dbReference>
<name>A0A9X3HRQ6_9VIBR</name>
<sequence length="293" mass="33379">MRYLPPLNGLRAFEAAARHQSLTKAAEELNVTRAAVSQQVKQLELYLDAQLFERHGAKLTLTEDAEYYLPVLSEMFESLSVSTHHLFERKKSHQLTLHVAQSFCYQWLMPRLADFKRRFPKVKIKVSTTSNAYPNGSKVADLEIINGYGNWLDKSAVPLTQENWIVVASPELTKSYSLHEIEGISSAPKIETFGYREGWGDWFNSAVPNRDGHVNPQAEWQFEHSLLSIEAAENGLGVLLVRDLLVEEQLIQGTLVKVSDHEMPSQSGHYLISNSQSNLYSKHFTHWLKESLR</sequence>
<dbReference type="EMBL" id="JAKRRX010000047">
    <property type="protein sequence ID" value="MCW8334168.1"/>
    <property type="molecule type" value="Genomic_DNA"/>
</dbReference>
<dbReference type="Pfam" id="PF03466">
    <property type="entry name" value="LysR_substrate"/>
    <property type="match status" value="1"/>
</dbReference>
<evidence type="ECO:0000259" key="5">
    <source>
        <dbReference type="PROSITE" id="PS50931"/>
    </source>
</evidence>
<reference evidence="6" key="1">
    <citation type="submission" date="2022-02" db="EMBL/GenBank/DDBJ databases">
        <title>Vibrio sp. nov., a new bacterium isolated from Bohai sea, China.</title>
        <authorList>
            <person name="Yuan Y."/>
        </authorList>
    </citation>
    <scope>NUCLEOTIDE SEQUENCE</scope>
    <source>
        <strain evidence="6">DBSS07</strain>
    </source>
</reference>
<dbReference type="RefSeq" id="WP_265687559.1">
    <property type="nucleotide sequence ID" value="NZ_JAKRRX010000047.1"/>
</dbReference>
<dbReference type="GO" id="GO:0003700">
    <property type="term" value="F:DNA-binding transcription factor activity"/>
    <property type="evidence" value="ECO:0007669"/>
    <property type="project" value="InterPro"/>
</dbReference>
<dbReference type="PRINTS" id="PR00039">
    <property type="entry name" value="HTHLYSR"/>
</dbReference>
<dbReference type="InterPro" id="IPR000847">
    <property type="entry name" value="LysR_HTH_N"/>
</dbReference>
<evidence type="ECO:0000256" key="4">
    <source>
        <dbReference type="ARBA" id="ARBA00023163"/>
    </source>
</evidence>
<evidence type="ECO:0000256" key="1">
    <source>
        <dbReference type="ARBA" id="ARBA00009437"/>
    </source>
</evidence>
<gene>
    <name evidence="6" type="ORF">MD483_10065</name>
</gene>
<keyword evidence="3" id="KW-0238">DNA-binding</keyword>
<dbReference type="PANTHER" id="PTHR30537:SF26">
    <property type="entry name" value="GLYCINE CLEAVAGE SYSTEM TRANSCRIPTIONAL ACTIVATOR"/>
    <property type="match status" value="1"/>
</dbReference>
<keyword evidence="2" id="KW-0805">Transcription regulation</keyword>
<organism evidence="6 7">
    <name type="scientific">Vibrio paucivorans</name>
    <dbReference type="NCBI Taxonomy" id="2829489"/>
    <lineage>
        <taxon>Bacteria</taxon>
        <taxon>Pseudomonadati</taxon>
        <taxon>Pseudomonadota</taxon>
        <taxon>Gammaproteobacteria</taxon>
        <taxon>Vibrionales</taxon>
        <taxon>Vibrionaceae</taxon>
        <taxon>Vibrio</taxon>
    </lineage>
</organism>
<evidence type="ECO:0000256" key="3">
    <source>
        <dbReference type="ARBA" id="ARBA00023125"/>
    </source>
</evidence>
<evidence type="ECO:0000313" key="7">
    <source>
        <dbReference type="Proteomes" id="UP001155586"/>
    </source>
</evidence>
<dbReference type="InterPro" id="IPR005119">
    <property type="entry name" value="LysR_subst-bd"/>
</dbReference>
<accession>A0A9X3HRQ6</accession>
<keyword evidence="7" id="KW-1185">Reference proteome</keyword>
<dbReference type="GO" id="GO:0043565">
    <property type="term" value="F:sequence-specific DNA binding"/>
    <property type="evidence" value="ECO:0007669"/>
    <property type="project" value="TreeGrafter"/>
</dbReference>